<sequence>MPIVANYSLEFRCQCQGCPTSKPFKHLAVPMACVSGMAYGWLLAGRLLRDAVTSLTEEPSKTNLQPSPFYYSCDPLQPAQPKSSDHQERTMRDSTTVTDELGMAH</sequence>
<evidence type="ECO:0000256" key="1">
    <source>
        <dbReference type="SAM" id="MobiDB-lite"/>
    </source>
</evidence>
<feature type="compositionally biased region" description="Polar residues" evidence="1">
    <location>
        <begin position="55"/>
        <end position="66"/>
    </location>
</feature>
<organism evidence="2 3">
    <name type="scientific">Coccidioides immitis H538.4</name>
    <dbReference type="NCBI Taxonomy" id="396776"/>
    <lineage>
        <taxon>Eukaryota</taxon>
        <taxon>Fungi</taxon>
        <taxon>Dikarya</taxon>
        <taxon>Ascomycota</taxon>
        <taxon>Pezizomycotina</taxon>
        <taxon>Eurotiomycetes</taxon>
        <taxon>Eurotiomycetidae</taxon>
        <taxon>Onygenales</taxon>
        <taxon>Onygenaceae</taxon>
        <taxon>Coccidioides</taxon>
    </lineage>
</organism>
<dbReference type="EMBL" id="DS017003">
    <property type="protein sequence ID" value="KMU88242.1"/>
    <property type="molecule type" value="Genomic_DNA"/>
</dbReference>
<evidence type="ECO:0000313" key="3">
    <source>
        <dbReference type="Proteomes" id="UP000054563"/>
    </source>
</evidence>
<dbReference type="Proteomes" id="UP000054563">
    <property type="component" value="Unassembled WGS sequence"/>
</dbReference>
<name>A0A0J8RTY7_COCIT</name>
<protein>
    <submittedName>
        <fullName evidence="2">Uncharacterized protein</fullName>
    </submittedName>
</protein>
<gene>
    <name evidence="2" type="ORF">CIHG_05413</name>
</gene>
<evidence type="ECO:0000313" key="2">
    <source>
        <dbReference type="EMBL" id="KMU88242.1"/>
    </source>
</evidence>
<reference evidence="3" key="1">
    <citation type="journal article" date="2010" name="Genome Res.">
        <title>Population genomic sequencing of Coccidioides fungi reveals recent hybridization and transposon control.</title>
        <authorList>
            <person name="Neafsey D.E."/>
            <person name="Barker B.M."/>
            <person name="Sharpton T.J."/>
            <person name="Stajich J.E."/>
            <person name="Park D.J."/>
            <person name="Whiston E."/>
            <person name="Hung C.-Y."/>
            <person name="McMahan C."/>
            <person name="White J."/>
            <person name="Sykes S."/>
            <person name="Heiman D."/>
            <person name="Young S."/>
            <person name="Zeng Q."/>
            <person name="Abouelleil A."/>
            <person name="Aftuck L."/>
            <person name="Bessette D."/>
            <person name="Brown A."/>
            <person name="FitzGerald M."/>
            <person name="Lui A."/>
            <person name="Macdonald J.P."/>
            <person name="Priest M."/>
            <person name="Orbach M.J."/>
            <person name="Galgiani J.N."/>
            <person name="Kirkland T.N."/>
            <person name="Cole G.T."/>
            <person name="Birren B.W."/>
            <person name="Henn M.R."/>
            <person name="Taylor J.W."/>
            <person name="Rounsley S.D."/>
        </authorList>
    </citation>
    <scope>NUCLEOTIDE SEQUENCE [LARGE SCALE GENOMIC DNA]</scope>
    <source>
        <strain evidence="3">H538.4</strain>
    </source>
</reference>
<dbReference type="VEuPathDB" id="FungiDB:CIHG_05413"/>
<feature type="compositionally biased region" description="Basic and acidic residues" evidence="1">
    <location>
        <begin position="83"/>
        <end position="92"/>
    </location>
</feature>
<proteinExistence type="predicted"/>
<dbReference type="AlphaFoldDB" id="A0A0J8RTY7"/>
<accession>A0A0J8RTY7</accession>
<feature type="region of interest" description="Disordered" evidence="1">
    <location>
        <begin position="55"/>
        <end position="105"/>
    </location>
</feature>